<accession>A0AAD5IGK7</accession>
<dbReference type="EMBL" id="JAJSOW010000106">
    <property type="protein sequence ID" value="KAI9162360.1"/>
    <property type="molecule type" value="Genomic_DNA"/>
</dbReference>
<sequence>MSYQANQIRASNAPNPPNYNRRDIRAPPPPLPPQLPPPPPPLPPQFPPPTPLPVQIWRQSPGFIYYGMEENTYVQLSTTNNGAKLEYHVRQLSPETLSILRESQCKAKITKNSNDITSIYFDKDSIGFDWLISGWLAEKRITSGESYYWELVHVTPAKAGATWILERRAQREAGFTEQRLPPTLGSERITGRCHLGPTWLCGIDYVLYVYLRGRAKERAEIRGGDKRKRQCDSGSGRENLGVNLRGRAKERRGG</sequence>
<organism evidence="2 3">
    <name type="scientific">Acer negundo</name>
    <name type="common">Box elder</name>
    <dbReference type="NCBI Taxonomy" id="4023"/>
    <lineage>
        <taxon>Eukaryota</taxon>
        <taxon>Viridiplantae</taxon>
        <taxon>Streptophyta</taxon>
        <taxon>Embryophyta</taxon>
        <taxon>Tracheophyta</taxon>
        <taxon>Spermatophyta</taxon>
        <taxon>Magnoliopsida</taxon>
        <taxon>eudicotyledons</taxon>
        <taxon>Gunneridae</taxon>
        <taxon>Pentapetalae</taxon>
        <taxon>rosids</taxon>
        <taxon>malvids</taxon>
        <taxon>Sapindales</taxon>
        <taxon>Sapindaceae</taxon>
        <taxon>Hippocastanoideae</taxon>
        <taxon>Acereae</taxon>
        <taxon>Acer</taxon>
    </lineage>
</organism>
<dbReference type="AlphaFoldDB" id="A0AAD5IGK7"/>
<feature type="region of interest" description="Disordered" evidence="1">
    <location>
        <begin position="222"/>
        <end position="254"/>
    </location>
</feature>
<feature type="region of interest" description="Disordered" evidence="1">
    <location>
        <begin position="1"/>
        <end position="51"/>
    </location>
</feature>
<proteinExistence type="predicted"/>
<protein>
    <submittedName>
        <fullName evidence="2">Uncharacterized protein</fullName>
    </submittedName>
</protein>
<name>A0AAD5IGK7_ACENE</name>
<evidence type="ECO:0000256" key="1">
    <source>
        <dbReference type="SAM" id="MobiDB-lite"/>
    </source>
</evidence>
<reference evidence="2" key="2">
    <citation type="submission" date="2023-02" db="EMBL/GenBank/DDBJ databases">
        <authorList>
            <person name="Swenson N.G."/>
            <person name="Wegrzyn J.L."/>
            <person name="Mcevoy S.L."/>
        </authorList>
    </citation>
    <scope>NUCLEOTIDE SEQUENCE</scope>
    <source>
        <strain evidence="2">91603</strain>
        <tissue evidence="2">Leaf</tissue>
    </source>
</reference>
<dbReference type="AntiFam" id="ANF00038">
    <property type="entry name" value="Overlaps SRP RNA, same strand"/>
</dbReference>
<dbReference type="Proteomes" id="UP001064489">
    <property type="component" value="Chromosome 2"/>
</dbReference>
<evidence type="ECO:0000313" key="3">
    <source>
        <dbReference type="Proteomes" id="UP001064489"/>
    </source>
</evidence>
<comment type="caution">
    <text evidence="2">The sequence shown here is derived from an EMBL/GenBank/DDBJ whole genome shotgun (WGS) entry which is preliminary data.</text>
</comment>
<feature type="compositionally biased region" description="Pro residues" evidence="1">
    <location>
        <begin position="26"/>
        <end position="51"/>
    </location>
</feature>
<evidence type="ECO:0000313" key="2">
    <source>
        <dbReference type="EMBL" id="KAI9162360.1"/>
    </source>
</evidence>
<gene>
    <name evidence="2" type="ORF">LWI28_026523</name>
</gene>
<feature type="compositionally biased region" description="Polar residues" evidence="1">
    <location>
        <begin position="1"/>
        <end position="13"/>
    </location>
</feature>
<reference evidence="2" key="1">
    <citation type="journal article" date="2022" name="Plant J.">
        <title>Strategies of tolerance reflected in two North American maple genomes.</title>
        <authorList>
            <person name="McEvoy S.L."/>
            <person name="Sezen U.U."/>
            <person name="Trouern-Trend A."/>
            <person name="McMahon S.M."/>
            <person name="Schaberg P.G."/>
            <person name="Yang J."/>
            <person name="Wegrzyn J.L."/>
            <person name="Swenson N.G."/>
        </authorList>
    </citation>
    <scope>NUCLEOTIDE SEQUENCE</scope>
    <source>
        <strain evidence="2">91603</strain>
    </source>
</reference>
<keyword evidence="3" id="KW-1185">Reference proteome</keyword>